<dbReference type="PROSITE" id="PS51192">
    <property type="entry name" value="HELICASE_ATP_BIND_1"/>
    <property type="match status" value="1"/>
</dbReference>
<dbReference type="GO" id="GO:0005524">
    <property type="term" value="F:ATP binding"/>
    <property type="evidence" value="ECO:0007669"/>
    <property type="project" value="UniProtKB-KW"/>
</dbReference>
<evidence type="ECO:0000256" key="4">
    <source>
        <dbReference type="ARBA" id="ARBA00022806"/>
    </source>
</evidence>
<dbReference type="GO" id="GO:0006281">
    <property type="term" value="P:DNA repair"/>
    <property type="evidence" value="ECO:0007669"/>
    <property type="project" value="UniProtKB-KW"/>
</dbReference>
<reference evidence="10 11" key="1">
    <citation type="journal article" date="2011" name="Genome Biol. Evol.">
        <title>Comparative whole genome sequence analysis of the carcinogenic bacterial model pathogen Helicobacter felis.</title>
        <authorList>
            <person name="Arnold I.C."/>
            <person name="Zigova Z."/>
            <person name="Holden M."/>
            <person name="Lawley T.D."/>
            <person name="Rad R."/>
            <person name="Dougan G."/>
            <person name="Falkow S."/>
            <person name="Bentley S.D."/>
            <person name="Muller A."/>
        </authorList>
    </citation>
    <scope>NUCLEOTIDE SEQUENCE [LARGE SCALE GENOMIC DNA]</scope>
    <source>
        <strain evidence="11">ATCC 49179 / CCUG 28539 / NCTC 12436 / CS1</strain>
    </source>
</reference>
<evidence type="ECO:0000259" key="8">
    <source>
        <dbReference type="PROSITE" id="PS51192"/>
    </source>
</evidence>
<dbReference type="eggNOG" id="COG1200">
    <property type="taxonomic scope" value="Bacteria"/>
</dbReference>
<keyword evidence="5" id="KW-0067">ATP-binding</keyword>
<evidence type="ECO:0000313" key="11">
    <source>
        <dbReference type="Proteomes" id="UP000007934"/>
    </source>
</evidence>
<dbReference type="NCBIfam" id="NF008169">
    <property type="entry name" value="PRK10917.2-3"/>
    <property type="match status" value="1"/>
</dbReference>
<dbReference type="AlphaFoldDB" id="E7AAK1"/>
<keyword evidence="3 10" id="KW-0378">Hydrolase</keyword>
<dbReference type="Pfam" id="PF00270">
    <property type="entry name" value="DEAD"/>
    <property type="match status" value="1"/>
</dbReference>
<keyword evidence="2" id="KW-0227">DNA damage</keyword>
<dbReference type="SMART" id="SM00487">
    <property type="entry name" value="DEXDc"/>
    <property type="match status" value="1"/>
</dbReference>
<evidence type="ECO:0000256" key="6">
    <source>
        <dbReference type="ARBA" id="ARBA00023125"/>
    </source>
</evidence>
<keyword evidence="11" id="KW-1185">Reference proteome</keyword>
<dbReference type="Pfam" id="PF00271">
    <property type="entry name" value="Helicase_C"/>
    <property type="match status" value="1"/>
</dbReference>
<keyword evidence="6" id="KW-0238">DNA-binding</keyword>
<dbReference type="GO" id="GO:0003677">
    <property type="term" value="F:DNA binding"/>
    <property type="evidence" value="ECO:0007669"/>
    <property type="project" value="UniProtKB-KW"/>
</dbReference>
<dbReference type="KEGG" id="hfe:HFELIS_14370"/>
<evidence type="ECO:0000256" key="5">
    <source>
        <dbReference type="ARBA" id="ARBA00022840"/>
    </source>
</evidence>
<evidence type="ECO:0000259" key="9">
    <source>
        <dbReference type="PROSITE" id="PS51194"/>
    </source>
</evidence>
<sequence length="624" mass="70819">MAKIIEEMDLNLGLPLSDFLQLLLYPPKDYTAYTLLEKLENGQEGCLEVRKLSAHAGKILKIRVLALAFNQEIDLVCFNYTPYHTKSFSQSCYFIYGKISINPYSNNFQMVNPTRIDRPQSIALHFKSNTRQIPIFKNQKIKDYQVFCLSVIHAENLIKLTQIGISSKIIEALERIFYPTLEFVERFKAHKGFFGIYLQALKYIEAFVYMRALSAKKWEFPSKFARHANLENLQIFLKNLPFTLTSDQQRAITSIQADMQGQVAAKRLIMGDVGCGKTMVILASVALTFPHKSLLMAPTSVLAKQLYQEALKFLPPHIKVSLLLGGTSKKIKEEVNHSTFIIGTTTLLYASLDTKEVGLVISDEQHRFGSKQRHDLEIYARTEIGGVVCSPHYLQFSATPIPRTLAMMEAKFIKTTLIKDKPYTKDIETTLIDRTHFQALLHHIRHQIDSKKQVAIIYPLVEESVRQDYMPLRQAENYWKTHFEGVYVTSGKDANKEEILEDFAKEGHILLATTLIEVGISLPKLSTIVVVGPERLGLATLHQLRGRVARLGGKGYCFLFTHYVHDVRLLAFSQTLDGFEIANLDLKHRNAGDLLQGTQQSGAHFNYLDLATDQDVIAQASLLF</sequence>
<dbReference type="SMART" id="SM00490">
    <property type="entry name" value="HELICc"/>
    <property type="match status" value="1"/>
</dbReference>
<dbReference type="Gene3D" id="3.40.50.300">
    <property type="entry name" value="P-loop containing nucleotide triphosphate hydrolases"/>
    <property type="match status" value="2"/>
</dbReference>
<dbReference type="HOGENOM" id="CLU_005122_7_1_7"/>
<dbReference type="STRING" id="936155.HFELIS_14370"/>
<dbReference type="InterPro" id="IPR027417">
    <property type="entry name" value="P-loop_NTPase"/>
</dbReference>
<dbReference type="InterPro" id="IPR014001">
    <property type="entry name" value="Helicase_ATP-bd"/>
</dbReference>
<dbReference type="PANTHER" id="PTHR47964:SF1">
    <property type="entry name" value="ATP-DEPENDENT DNA HELICASE HOMOLOG RECG, CHLOROPLASTIC"/>
    <property type="match status" value="1"/>
</dbReference>
<feature type="domain" description="Helicase ATP-binding" evidence="8">
    <location>
        <begin position="258"/>
        <end position="418"/>
    </location>
</feature>
<dbReference type="SUPFAM" id="SSF52540">
    <property type="entry name" value="P-loop containing nucleoside triphosphate hydrolases"/>
    <property type="match status" value="1"/>
</dbReference>
<feature type="domain" description="Helicase C-terminal" evidence="9">
    <location>
        <begin position="426"/>
        <end position="592"/>
    </location>
</feature>
<proteinExistence type="predicted"/>
<dbReference type="GO" id="GO:0003678">
    <property type="term" value="F:DNA helicase activity"/>
    <property type="evidence" value="ECO:0007669"/>
    <property type="project" value="TreeGrafter"/>
</dbReference>
<dbReference type="GO" id="GO:0016787">
    <property type="term" value="F:hydrolase activity"/>
    <property type="evidence" value="ECO:0007669"/>
    <property type="project" value="UniProtKB-KW"/>
</dbReference>
<name>E7AAK1_HELFC</name>
<accession>E7AAK1</accession>
<dbReference type="PROSITE" id="PS51194">
    <property type="entry name" value="HELICASE_CTER"/>
    <property type="match status" value="1"/>
</dbReference>
<evidence type="ECO:0000256" key="3">
    <source>
        <dbReference type="ARBA" id="ARBA00022801"/>
    </source>
</evidence>
<evidence type="ECO:0000313" key="10">
    <source>
        <dbReference type="EMBL" id="CBY83521.1"/>
    </source>
</evidence>
<dbReference type="InterPro" id="IPR011545">
    <property type="entry name" value="DEAD/DEAH_box_helicase_dom"/>
</dbReference>
<dbReference type="EC" id="3.6.1.-" evidence="10"/>
<evidence type="ECO:0000256" key="1">
    <source>
        <dbReference type="ARBA" id="ARBA00022741"/>
    </source>
</evidence>
<dbReference type="Proteomes" id="UP000007934">
    <property type="component" value="Chromosome"/>
</dbReference>
<keyword evidence="1" id="KW-0547">Nucleotide-binding</keyword>
<keyword evidence="7" id="KW-0234">DNA repair</keyword>
<gene>
    <name evidence="10" type="primary">recG</name>
    <name evidence="10" type="ordered locus">Hfelis_14370</name>
</gene>
<dbReference type="InterPro" id="IPR045562">
    <property type="entry name" value="RecG_dom3_C"/>
</dbReference>
<keyword evidence="4 10" id="KW-0347">Helicase</keyword>
<dbReference type="EMBL" id="FQ670179">
    <property type="protein sequence ID" value="CBY83521.1"/>
    <property type="molecule type" value="Genomic_DNA"/>
</dbReference>
<dbReference type="Pfam" id="PF19833">
    <property type="entry name" value="RecG_dom3_C"/>
    <property type="match status" value="1"/>
</dbReference>
<organism evidence="10 11">
    <name type="scientific">Helicobacter felis (strain ATCC 49179 / CCUG 28539 / NCTC 12436 / CS1)</name>
    <dbReference type="NCBI Taxonomy" id="936155"/>
    <lineage>
        <taxon>Bacteria</taxon>
        <taxon>Pseudomonadati</taxon>
        <taxon>Campylobacterota</taxon>
        <taxon>Epsilonproteobacteria</taxon>
        <taxon>Campylobacterales</taxon>
        <taxon>Helicobacteraceae</taxon>
        <taxon>Helicobacter</taxon>
    </lineage>
</organism>
<dbReference type="InterPro" id="IPR047112">
    <property type="entry name" value="RecG/Mfd"/>
</dbReference>
<protein>
    <submittedName>
        <fullName evidence="10">ATP-dependent DNA helicase</fullName>
        <ecNumber evidence="10">3.6.1.-</ecNumber>
    </submittedName>
</protein>
<evidence type="ECO:0000256" key="2">
    <source>
        <dbReference type="ARBA" id="ARBA00022763"/>
    </source>
</evidence>
<evidence type="ECO:0000256" key="7">
    <source>
        <dbReference type="ARBA" id="ARBA00023204"/>
    </source>
</evidence>
<dbReference type="InterPro" id="IPR001650">
    <property type="entry name" value="Helicase_C-like"/>
</dbReference>
<dbReference type="PANTHER" id="PTHR47964">
    <property type="entry name" value="ATP-DEPENDENT DNA HELICASE HOMOLOG RECG, CHLOROPLASTIC"/>
    <property type="match status" value="1"/>
</dbReference>